<evidence type="ECO:0000256" key="1">
    <source>
        <dbReference type="SAM" id="Coils"/>
    </source>
</evidence>
<keyword evidence="3" id="KW-1185">Reference proteome</keyword>
<dbReference type="EMBL" id="JADSJP010000035">
    <property type="protein sequence ID" value="MBG2880739.1"/>
    <property type="molecule type" value="Genomic_DNA"/>
</dbReference>
<dbReference type="Proteomes" id="UP000614721">
    <property type="component" value="Unassembled WGS sequence"/>
</dbReference>
<evidence type="ECO:0000313" key="2">
    <source>
        <dbReference type="EMBL" id="MBG2880739.1"/>
    </source>
</evidence>
<reference evidence="2 3" key="1">
    <citation type="submission" date="2020-11" db="EMBL/GenBank/DDBJ databases">
        <title>Enhanced detection system for hospital associated transmission using whole genome sequencing surveillance.</title>
        <authorList>
            <person name="Harrison L.H."/>
            <person name="Van Tyne D."/>
            <person name="Marsh J.W."/>
            <person name="Griffith M.P."/>
            <person name="Snyder D.J."/>
            <person name="Cooper V.S."/>
            <person name="Mustapha M."/>
        </authorList>
    </citation>
    <scope>NUCLEOTIDE SEQUENCE [LARGE SCALE GENOMIC DNA]</scope>
    <source>
        <strain evidence="2 3">PR00075</strain>
    </source>
</reference>
<dbReference type="RefSeq" id="WP_196535065.1">
    <property type="nucleotide sequence ID" value="NZ_JADRYY010000035.1"/>
</dbReference>
<feature type="coiled-coil region" evidence="1">
    <location>
        <begin position="25"/>
        <end position="81"/>
    </location>
</feature>
<organism evidence="2 3">
    <name type="scientific">Proteus alimentorum</name>
    <dbReference type="NCBI Taxonomy" id="1973495"/>
    <lineage>
        <taxon>Bacteria</taxon>
        <taxon>Pseudomonadati</taxon>
        <taxon>Pseudomonadota</taxon>
        <taxon>Gammaproteobacteria</taxon>
        <taxon>Enterobacterales</taxon>
        <taxon>Morganellaceae</taxon>
        <taxon>Proteus</taxon>
    </lineage>
</organism>
<accession>A0ABS0IXJ5</accession>
<proteinExistence type="predicted"/>
<gene>
    <name evidence="2" type="ORF">I4902_15895</name>
</gene>
<comment type="caution">
    <text evidence="2">The sequence shown here is derived from an EMBL/GenBank/DDBJ whole genome shotgun (WGS) entry which is preliminary data.</text>
</comment>
<evidence type="ECO:0000313" key="3">
    <source>
        <dbReference type="Proteomes" id="UP000614721"/>
    </source>
</evidence>
<sequence>MNNATVLPPNLQNEVTLFNEKKEIYEKAKKTVIDKENSIQLIEQRKKESLKTTETYDELWRKAFHENNGELTDEMKQMRTESLLSKETIIEFDKLIQTHENELKGLNHHLGVHARNLIHQSKRLSYVYMHYLLDSFLKTHSKELNRVMQFCYSVLNEDDFESLIKDKVMRNWRQQITSSDASLLSPKIDYHLSHDVYYDQNKALSPWQLSKQKDMLN</sequence>
<protein>
    <submittedName>
        <fullName evidence="2">Uncharacterized protein</fullName>
    </submittedName>
</protein>
<keyword evidence="1" id="KW-0175">Coiled coil</keyword>
<name>A0ABS0IXJ5_9GAMM</name>